<dbReference type="NCBIfam" id="TIGR03561">
    <property type="entry name" value="organ_hyd_perox"/>
    <property type="match status" value="1"/>
</dbReference>
<dbReference type="OrthoDB" id="9797508at2"/>
<dbReference type="PANTHER" id="PTHR33797:SF2">
    <property type="entry name" value="ORGANIC HYDROPEROXIDE RESISTANCE PROTEIN-LIKE"/>
    <property type="match status" value="1"/>
</dbReference>
<dbReference type="Proteomes" id="UP000283469">
    <property type="component" value="Unassembled WGS sequence"/>
</dbReference>
<dbReference type="RefSeq" id="WP_119743578.1">
    <property type="nucleotide sequence ID" value="NZ_QVRA01000001.1"/>
</dbReference>
<evidence type="ECO:0000313" key="3">
    <source>
        <dbReference type="Proteomes" id="UP000283469"/>
    </source>
</evidence>
<dbReference type="PANTHER" id="PTHR33797">
    <property type="entry name" value="ORGANIC HYDROPEROXIDE RESISTANCE PROTEIN-LIKE"/>
    <property type="match status" value="1"/>
</dbReference>
<organism evidence="2 3">
    <name type="scientific">Sphingobium terrigena</name>
    <dbReference type="NCBI Taxonomy" id="2304063"/>
    <lineage>
        <taxon>Bacteria</taxon>
        <taxon>Pseudomonadati</taxon>
        <taxon>Pseudomonadota</taxon>
        <taxon>Alphaproteobacteria</taxon>
        <taxon>Sphingomonadales</taxon>
        <taxon>Sphingomonadaceae</taxon>
        <taxon>Sphingobium</taxon>
    </lineage>
</organism>
<dbReference type="AlphaFoldDB" id="A0A418YYA8"/>
<dbReference type="InterPro" id="IPR036102">
    <property type="entry name" value="OsmC/Ohrsf"/>
</dbReference>
<dbReference type="Gene3D" id="2.20.25.10">
    <property type="match status" value="1"/>
</dbReference>
<name>A0A418YYA8_9SPHN</name>
<dbReference type="Pfam" id="PF02566">
    <property type="entry name" value="OsmC"/>
    <property type="match status" value="1"/>
</dbReference>
<reference evidence="2 3" key="1">
    <citation type="submission" date="2018-08" db="EMBL/GenBank/DDBJ databases">
        <title>Sphingobium sp. EO9.</title>
        <authorList>
            <person name="Park Y."/>
            <person name="Kim K.H."/>
            <person name="Jeon C.O."/>
        </authorList>
    </citation>
    <scope>NUCLEOTIDE SEQUENCE [LARGE SCALE GENOMIC DNA]</scope>
    <source>
        <strain evidence="2 3">EO9</strain>
    </source>
</reference>
<comment type="similarity">
    <text evidence="1">Belongs to the OsmC/Ohr family.</text>
</comment>
<evidence type="ECO:0000256" key="1">
    <source>
        <dbReference type="ARBA" id="ARBA00007378"/>
    </source>
</evidence>
<accession>A0A418YYA8</accession>
<dbReference type="GO" id="GO:0006979">
    <property type="term" value="P:response to oxidative stress"/>
    <property type="evidence" value="ECO:0007669"/>
    <property type="project" value="InterPro"/>
</dbReference>
<gene>
    <name evidence="2" type="ORF">D0Z70_01120</name>
</gene>
<dbReference type="InterPro" id="IPR019953">
    <property type="entry name" value="OHR"/>
</dbReference>
<keyword evidence="3" id="KW-1185">Reference proteome</keyword>
<dbReference type="InterPro" id="IPR003718">
    <property type="entry name" value="OsmC/Ohr_fam"/>
</dbReference>
<dbReference type="Gene3D" id="3.30.300.20">
    <property type="match status" value="1"/>
</dbReference>
<dbReference type="EMBL" id="QVRA01000001">
    <property type="protein sequence ID" value="RJG57850.1"/>
    <property type="molecule type" value="Genomic_DNA"/>
</dbReference>
<protein>
    <submittedName>
        <fullName evidence="2">Organic hydroperoxide resistance protein</fullName>
    </submittedName>
</protein>
<evidence type="ECO:0000313" key="2">
    <source>
        <dbReference type="EMBL" id="RJG57850.1"/>
    </source>
</evidence>
<dbReference type="SUPFAM" id="SSF82784">
    <property type="entry name" value="OsmC-like"/>
    <property type="match status" value="1"/>
</dbReference>
<sequence>MSALYSTRVTAIGGRAGSVKSDDGLLDLSLALPKPLGGKGDATNPEQLFAAGYAACFENAVIHVTRATTEKVKDDAIIVVADVGMEPNGAGGFALTVALDVTITGLDQATAQEIVEKAHAVCPYSNAVKGNIDVAIAVSVN</sequence>
<dbReference type="InterPro" id="IPR015946">
    <property type="entry name" value="KH_dom-like_a/b"/>
</dbReference>
<comment type="caution">
    <text evidence="2">The sequence shown here is derived from an EMBL/GenBank/DDBJ whole genome shotgun (WGS) entry which is preliminary data.</text>
</comment>
<proteinExistence type="inferred from homology"/>